<dbReference type="RefSeq" id="WP_153684286.1">
    <property type="nucleotide sequence ID" value="NZ_WJIF01000003.1"/>
</dbReference>
<keyword evidence="1" id="KW-1133">Transmembrane helix</keyword>
<protein>
    <submittedName>
        <fullName evidence="2">Uncharacterized protein</fullName>
    </submittedName>
</protein>
<evidence type="ECO:0000256" key="1">
    <source>
        <dbReference type="SAM" id="Phobius"/>
    </source>
</evidence>
<keyword evidence="1" id="KW-0472">Membrane</keyword>
<dbReference type="Proteomes" id="UP000431080">
    <property type="component" value="Unassembled WGS sequence"/>
</dbReference>
<evidence type="ECO:0000313" key="2">
    <source>
        <dbReference type="EMBL" id="MRG59877.1"/>
    </source>
</evidence>
<reference evidence="2 3" key="1">
    <citation type="submission" date="2019-10" db="EMBL/GenBank/DDBJ databases">
        <authorList>
            <person name="Nie G."/>
            <person name="Ming H."/>
            <person name="Yi B."/>
        </authorList>
    </citation>
    <scope>NUCLEOTIDE SEQUENCE [LARGE SCALE GENOMIC DNA]</scope>
    <source>
        <strain evidence="2 3">CFH 90414</strain>
    </source>
</reference>
<organism evidence="2 3">
    <name type="scientific">Agromyces agglutinans</name>
    <dbReference type="NCBI Taxonomy" id="2662258"/>
    <lineage>
        <taxon>Bacteria</taxon>
        <taxon>Bacillati</taxon>
        <taxon>Actinomycetota</taxon>
        <taxon>Actinomycetes</taxon>
        <taxon>Micrococcales</taxon>
        <taxon>Microbacteriaceae</taxon>
        <taxon>Agromyces</taxon>
    </lineage>
</organism>
<evidence type="ECO:0000313" key="3">
    <source>
        <dbReference type="Proteomes" id="UP000431080"/>
    </source>
</evidence>
<dbReference type="EMBL" id="WJIF01000003">
    <property type="protein sequence ID" value="MRG59877.1"/>
    <property type="molecule type" value="Genomic_DNA"/>
</dbReference>
<feature type="transmembrane region" description="Helical" evidence="1">
    <location>
        <begin position="29"/>
        <end position="47"/>
    </location>
</feature>
<feature type="transmembrane region" description="Helical" evidence="1">
    <location>
        <begin position="59"/>
        <end position="80"/>
    </location>
</feature>
<gene>
    <name evidence="2" type="ORF">GE115_08345</name>
</gene>
<accession>A0A6I2F7W9</accession>
<dbReference type="AlphaFoldDB" id="A0A6I2F7W9"/>
<comment type="caution">
    <text evidence="2">The sequence shown here is derived from an EMBL/GenBank/DDBJ whole genome shotgun (WGS) entry which is preliminary data.</text>
</comment>
<sequence>MTAVAGVTAVERAAGVVVVSIEPWNPWPLVFPIALLALGVAASIAGARRRSKPMREAGYAGVLVGGLLLAALPFSLAGMWDSGARIDALRDAGYESATFSGALAAGDEAFPPLAFQAVHDGERVRGTLHHLDGDRWEIREVESSGG</sequence>
<proteinExistence type="predicted"/>
<keyword evidence="3" id="KW-1185">Reference proteome</keyword>
<keyword evidence="1" id="KW-0812">Transmembrane</keyword>
<name>A0A6I2F7W9_9MICO</name>